<dbReference type="RefSeq" id="WP_296365464.1">
    <property type="nucleotide sequence ID" value="NZ_BAAAHY010000006.1"/>
</dbReference>
<proteinExistence type="predicted"/>
<dbReference type="SUPFAM" id="SSF46689">
    <property type="entry name" value="Homeodomain-like"/>
    <property type="match status" value="1"/>
</dbReference>
<evidence type="ECO:0000313" key="7">
    <source>
        <dbReference type="Proteomes" id="UP001185069"/>
    </source>
</evidence>
<dbReference type="PROSITE" id="PS50977">
    <property type="entry name" value="HTH_TETR_2"/>
    <property type="match status" value="1"/>
</dbReference>
<dbReference type="InterPro" id="IPR036271">
    <property type="entry name" value="Tet_transcr_reg_TetR-rel_C_sf"/>
</dbReference>
<accession>A0ABU1J910</accession>
<dbReference type="PROSITE" id="PS01081">
    <property type="entry name" value="HTH_TETR_1"/>
    <property type="match status" value="1"/>
</dbReference>
<reference evidence="6 7" key="1">
    <citation type="submission" date="2023-07" db="EMBL/GenBank/DDBJ databases">
        <title>Sequencing the genomes of 1000 actinobacteria strains.</title>
        <authorList>
            <person name="Klenk H.-P."/>
        </authorList>
    </citation>
    <scope>NUCLEOTIDE SEQUENCE [LARGE SCALE GENOMIC DNA]</scope>
    <source>
        <strain evidence="6 7">DSM 14555</strain>
    </source>
</reference>
<dbReference type="PANTHER" id="PTHR30055:SF234">
    <property type="entry name" value="HTH-TYPE TRANSCRIPTIONAL REGULATOR BETI"/>
    <property type="match status" value="1"/>
</dbReference>
<dbReference type="InterPro" id="IPR001647">
    <property type="entry name" value="HTH_TetR"/>
</dbReference>
<evidence type="ECO:0000313" key="6">
    <source>
        <dbReference type="EMBL" id="MDR6268858.1"/>
    </source>
</evidence>
<dbReference type="Gene3D" id="1.10.357.10">
    <property type="entry name" value="Tetracycline Repressor, domain 2"/>
    <property type="match status" value="1"/>
</dbReference>
<feature type="DNA-binding region" description="H-T-H motif" evidence="4">
    <location>
        <begin position="29"/>
        <end position="48"/>
    </location>
</feature>
<name>A0ABU1J910_9MICC</name>
<dbReference type="InterPro" id="IPR047923">
    <property type="entry name" value="ArpA-like"/>
</dbReference>
<dbReference type="PANTHER" id="PTHR30055">
    <property type="entry name" value="HTH-TYPE TRANSCRIPTIONAL REGULATOR RUTR"/>
    <property type="match status" value="1"/>
</dbReference>
<dbReference type="NCBIfam" id="NF041196">
    <property type="entry name" value="ScbR_bind_reg"/>
    <property type="match status" value="1"/>
</dbReference>
<comment type="caution">
    <text evidence="6">The sequence shown here is derived from an EMBL/GenBank/DDBJ whole genome shotgun (WGS) entry which is preliminary data.</text>
</comment>
<dbReference type="Pfam" id="PF00440">
    <property type="entry name" value="TetR_N"/>
    <property type="match status" value="1"/>
</dbReference>
<dbReference type="Proteomes" id="UP001185069">
    <property type="component" value="Unassembled WGS sequence"/>
</dbReference>
<organism evidence="6 7">
    <name type="scientific">Arthrobacter russicus</name>
    <dbReference type="NCBI Taxonomy" id="172040"/>
    <lineage>
        <taxon>Bacteria</taxon>
        <taxon>Bacillati</taxon>
        <taxon>Actinomycetota</taxon>
        <taxon>Actinomycetes</taxon>
        <taxon>Micrococcales</taxon>
        <taxon>Micrococcaceae</taxon>
        <taxon>Arthrobacter</taxon>
    </lineage>
</organism>
<dbReference type="Pfam" id="PF21935">
    <property type="entry name" value="TetR_C_45"/>
    <property type="match status" value="1"/>
</dbReference>
<gene>
    <name evidence="6" type="ORF">JOE69_001096</name>
</gene>
<evidence type="ECO:0000256" key="1">
    <source>
        <dbReference type="ARBA" id="ARBA00023015"/>
    </source>
</evidence>
<dbReference type="InterPro" id="IPR050109">
    <property type="entry name" value="HTH-type_TetR-like_transc_reg"/>
</dbReference>
<dbReference type="InterPro" id="IPR009057">
    <property type="entry name" value="Homeodomain-like_sf"/>
</dbReference>
<keyword evidence="2 4" id="KW-0238">DNA-binding</keyword>
<feature type="domain" description="HTH tetR-type" evidence="5">
    <location>
        <begin position="6"/>
        <end position="66"/>
    </location>
</feature>
<keyword evidence="3" id="KW-0804">Transcription</keyword>
<keyword evidence="1" id="KW-0805">Transcription regulation</keyword>
<dbReference type="InterPro" id="IPR054126">
    <property type="entry name" value="CprB_TetR_C"/>
</dbReference>
<sequence>MQQRAIETRERIVAAAAEIFSKMSFAEASMSDIIKLAAVTQGSVYFHFDSKMDLAKEIVHRQHLISMELGKNRLESQRPAIDSMVDLSFDLARSLLSQPIMRAGLRLSTESLAVFDQPIERPYLDWMEFCTTLLERAADEGELIADQDIESISFVIISSFTGAHVFAAALGELDTLESRLSSMWRLLLPSIVTDKAKTPILSAH</sequence>
<dbReference type="PRINTS" id="PR00455">
    <property type="entry name" value="HTHTETR"/>
</dbReference>
<evidence type="ECO:0000256" key="4">
    <source>
        <dbReference type="PROSITE-ProRule" id="PRU00335"/>
    </source>
</evidence>
<dbReference type="SUPFAM" id="SSF48498">
    <property type="entry name" value="Tetracyclin repressor-like, C-terminal domain"/>
    <property type="match status" value="1"/>
</dbReference>
<dbReference type="InterPro" id="IPR023772">
    <property type="entry name" value="DNA-bd_HTH_TetR-type_CS"/>
</dbReference>
<dbReference type="EMBL" id="JAVDQF010000001">
    <property type="protein sequence ID" value="MDR6268858.1"/>
    <property type="molecule type" value="Genomic_DNA"/>
</dbReference>
<keyword evidence="7" id="KW-1185">Reference proteome</keyword>
<evidence type="ECO:0000256" key="2">
    <source>
        <dbReference type="ARBA" id="ARBA00023125"/>
    </source>
</evidence>
<protein>
    <submittedName>
        <fullName evidence="6">AcrR family transcriptional regulator</fullName>
    </submittedName>
</protein>
<evidence type="ECO:0000256" key="3">
    <source>
        <dbReference type="ARBA" id="ARBA00023163"/>
    </source>
</evidence>
<evidence type="ECO:0000259" key="5">
    <source>
        <dbReference type="PROSITE" id="PS50977"/>
    </source>
</evidence>